<sequence length="464" mass="53245">MDSTQEIIRGYLDGGKYLKSVDLSDSEDELDIDLLVDPLDEAPDFENHPVILPSPQTPYKSPLKAHLEKLRGSPVKTTRPPLKAREEIIDQSFFSKYDEDELIDTHKYVNKVPDYISSSKEFEKYSLLLASSTDKLMKQLSVERRKNNELESKLANYENERFQAQVTKGDYDLLKQQFAGLQEKNNQMLRKYRQHEDDNDRLTRENLLLREKLIKYKKLYEDLRDTPSVDKHSPGQFGAGSLNKHPLRSTSQETHHPRASNDIKINESRLSPKNEIDLVEVQTSLHLLAQLLAQARKDSSAQIQVEPPAAAPAAIEEMPPYQQHQYYQALNGVVQSVERIEEDLKQINSTLRQEHAWVSENDNRVDQDRVSSDASTLQQDVGSKYRRKIREQNENVFPETSDLPNPSLDSRCQRHGQPKSSCSACVKAFNKVSRPTSHSTTKDDLQPEGNTQALMGRYMWNKTI</sequence>
<proteinExistence type="predicted"/>
<name>A0A1L0BRW7_9ASCO</name>
<dbReference type="EMBL" id="LT635766">
    <property type="protein sequence ID" value="SGZ52954.1"/>
    <property type="molecule type" value="Genomic_DNA"/>
</dbReference>
<reference evidence="3 4" key="1">
    <citation type="submission" date="2016-10" db="EMBL/GenBank/DDBJ databases">
        <authorList>
            <person name="de Groot N.N."/>
        </authorList>
    </citation>
    <scope>NUCLEOTIDE SEQUENCE [LARGE SCALE GENOMIC DNA]</scope>
    <source>
        <strain evidence="3 4">PYCC 4715</strain>
    </source>
</reference>
<accession>A0A1L0BRW7</accession>
<keyword evidence="1" id="KW-0175">Coiled coil</keyword>
<protein>
    <submittedName>
        <fullName evidence="3">CIC11C00000001346</fullName>
    </submittedName>
</protein>
<evidence type="ECO:0000256" key="1">
    <source>
        <dbReference type="SAM" id="Coils"/>
    </source>
</evidence>
<feature type="region of interest" description="Disordered" evidence="2">
    <location>
        <begin position="397"/>
        <end position="419"/>
    </location>
</feature>
<feature type="compositionally biased region" description="Basic and acidic residues" evidence="2">
    <location>
        <begin position="253"/>
        <end position="266"/>
    </location>
</feature>
<organism evidence="3 4">
    <name type="scientific">Sungouiella intermedia</name>
    <dbReference type="NCBI Taxonomy" id="45354"/>
    <lineage>
        <taxon>Eukaryota</taxon>
        <taxon>Fungi</taxon>
        <taxon>Dikarya</taxon>
        <taxon>Ascomycota</taxon>
        <taxon>Saccharomycotina</taxon>
        <taxon>Pichiomycetes</taxon>
        <taxon>Metschnikowiaceae</taxon>
        <taxon>Sungouiella</taxon>
    </lineage>
</organism>
<gene>
    <name evidence="3" type="ORF">SAMEA4029009_CIC11G00000001346</name>
</gene>
<evidence type="ECO:0000313" key="3">
    <source>
        <dbReference type="EMBL" id="SGZ52954.1"/>
    </source>
</evidence>
<evidence type="ECO:0000313" key="4">
    <source>
        <dbReference type="Proteomes" id="UP000182259"/>
    </source>
</evidence>
<dbReference type="Proteomes" id="UP000182259">
    <property type="component" value="Chromosome III"/>
</dbReference>
<feature type="coiled-coil region" evidence="1">
    <location>
        <begin position="133"/>
        <end position="212"/>
    </location>
</feature>
<feature type="region of interest" description="Disordered" evidence="2">
    <location>
        <begin position="225"/>
        <end position="266"/>
    </location>
</feature>
<evidence type="ECO:0000256" key="2">
    <source>
        <dbReference type="SAM" id="MobiDB-lite"/>
    </source>
</evidence>
<dbReference type="AlphaFoldDB" id="A0A1L0BRW7"/>